<accession>F9S224</accession>
<dbReference type="RefSeq" id="WP_006712136.1">
    <property type="nucleotide sequence ID" value="NZ_AFWF01000129.1"/>
</dbReference>
<dbReference type="OrthoDB" id="6636497at2"/>
<dbReference type="EMBL" id="AFWF01000129">
    <property type="protein sequence ID" value="EGU40369.1"/>
    <property type="molecule type" value="Genomic_DNA"/>
</dbReference>
<comment type="caution">
    <text evidence="1">The sequence shown here is derived from an EMBL/GenBank/DDBJ whole genome shotgun (WGS) entry which is preliminary data.</text>
</comment>
<reference evidence="1 2" key="1">
    <citation type="journal article" date="2012" name="Int. J. Syst. Evol. Microbiol.">
        <title>Vibrio caribbeanicus sp. nov., isolated from the marine sponge Scleritoderma cyanea.</title>
        <authorList>
            <person name="Hoffmann M."/>
            <person name="Monday S.R."/>
            <person name="Allard M.W."/>
            <person name="Strain E.A."/>
            <person name="Whittaker P."/>
            <person name="Naum M."/>
            <person name="McCarthy P.J."/>
            <person name="Lopez J.V."/>
            <person name="Fischer M."/>
            <person name="Brown E.W."/>
        </authorList>
    </citation>
    <scope>NUCLEOTIDE SEQUENCE [LARGE SCALE GENOMIC DNA]</scope>
    <source>
        <strain evidence="1 2">ATCC 700023</strain>
    </source>
</reference>
<evidence type="ECO:0000313" key="2">
    <source>
        <dbReference type="Proteomes" id="UP000004605"/>
    </source>
</evidence>
<gene>
    <name evidence="1" type="ORF">VII00023_22458</name>
</gene>
<evidence type="ECO:0000313" key="1">
    <source>
        <dbReference type="EMBL" id="EGU40369.1"/>
    </source>
</evidence>
<proteinExistence type="predicted"/>
<keyword evidence="2" id="KW-1185">Reference proteome</keyword>
<sequence>MLDISQLSKDELLLLNKKIIERIKEIDRNETSRSMQDFRLGDKVSFTPPNEKRITGIVTKKNTKTISILTDSGNQWNVHPTLIEPRDKAI</sequence>
<dbReference type="Proteomes" id="UP000004605">
    <property type="component" value="Unassembled WGS sequence"/>
</dbReference>
<dbReference type="AlphaFoldDB" id="F9S224"/>
<name>F9S224_9VIBR</name>
<organism evidence="1 2">
    <name type="scientific">Vibrio ichthyoenteri ATCC 700023</name>
    <dbReference type="NCBI Taxonomy" id="870968"/>
    <lineage>
        <taxon>Bacteria</taxon>
        <taxon>Pseudomonadati</taxon>
        <taxon>Pseudomonadota</taxon>
        <taxon>Gammaproteobacteria</taxon>
        <taxon>Vibrionales</taxon>
        <taxon>Vibrionaceae</taxon>
        <taxon>Vibrio</taxon>
    </lineage>
</organism>
<protein>
    <submittedName>
        <fullName evidence="1">Uncharacterized protein</fullName>
    </submittedName>
</protein>